<keyword evidence="1" id="KW-0547">Nucleotide-binding</keyword>
<feature type="domain" description="ABC transporter" evidence="3">
    <location>
        <begin position="5"/>
        <end position="222"/>
    </location>
</feature>
<evidence type="ECO:0000259" key="3">
    <source>
        <dbReference type="PROSITE" id="PS50893"/>
    </source>
</evidence>
<dbReference type="AlphaFoldDB" id="B4S7T4"/>
<keyword evidence="2" id="KW-0067">ATP-binding</keyword>
<dbReference type="PANTHER" id="PTHR43423">
    <property type="entry name" value="ABC TRANSPORTER I FAMILY MEMBER 17"/>
    <property type="match status" value="1"/>
</dbReference>
<dbReference type="GO" id="GO:0016887">
    <property type="term" value="F:ATP hydrolysis activity"/>
    <property type="evidence" value="ECO:0007669"/>
    <property type="project" value="InterPro"/>
</dbReference>
<proteinExistence type="predicted"/>
<organism evidence="4 5">
    <name type="scientific">Prosthecochloris aestuarii (strain DSM 271 / SK 413)</name>
    <dbReference type="NCBI Taxonomy" id="290512"/>
    <lineage>
        <taxon>Bacteria</taxon>
        <taxon>Pseudomonadati</taxon>
        <taxon>Chlorobiota</taxon>
        <taxon>Chlorobiia</taxon>
        <taxon>Chlorobiales</taxon>
        <taxon>Chlorobiaceae</taxon>
        <taxon>Prosthecochloris</taxon>
    </lineage>
</organism>
<evidence type="ECO:0000313" key="5">
    <source>
        <dbReference type="Proteomes" id="UP000002725"/>
    </source>
</evidence>
<protein>
    <submittedName>
        <fullName evidence="4">ABC transporter related</fullName>
    </submittedName>
</protein>
<dbReference type="GO" id="GO:0005524">
    <property type="term" value="F:ATP binding"/>
    <property type="evidence" value="ECO:0007669"/>
    <property type="project" value="UniProtKB-KW"/>
</dbReference>
<dbReference type="PANTHER" id="PTHR43423:SF1">
    <property type="entry name" value="ABC TRANSPORTER I FAMILY MEMBER 17"/>
    <property type="match status" value="1"/>
</dbReference>
<keyword evidence="5" id="KW-1185">Reference proteome</keyword>
<evidence type="ECO:0000256" key="2">
    <source>
        <dbReference type="ARBA" id="ARBA00022840"/>
    </source>
</evidence>
<dbReference type="InterPro" id="IPR003593">
    <property type="entry name" value="AAA+_ATPase"/>
</dbReference>
<dbReference type="KEGG" id="paa:Paes_1086"/>
<dbReference type="PROSITE" id="PS50893">
    <property type="entry name" value="ABC_TRANSPORTER_2"/>
    <property type="match status" value="1"/>
</dbReference>
<dbReference type="Gene3D" id="3.40.50.300">
    <property type="entry name" value="P-loop containing nucleotide triphosphate hydrolases"/>
    <property type="match status" value="1"/>
</dbReference>
<sequence length="222" mass="25095">MEPLLTIEHLWFSFSPTGAPLFEELDLRVETGDFVLLRGVSGSGKSTLLRLICRLQPFSKGRILFKGVPVDALKPPELRRQVLYVAQIPSMIDDTVKANLLFPFSFSVNSDKQAPDDHELIRMLSDFYLQDITLQQPALNLSVGQQQRVALMRALLQQPEILLLDEPTSALDADSAAMVFSIIETLNREKGMTIICVTHSDYRPETVEPALYILKNRTFHRL</sequence>
<dbReference type="STRING" id="290512.Paes_1086"/>
<dbReference type="HOGENOM" id="CLU_000604_1_22_10"/>
<evidence type="ECO:0000256" key="1">
    <source>
        <dbReference type="ARBA" id="ARBA00022741"/>
    </source>
</evidence>
<name>B4S7T4_PROA2</name>
<dbReference type="SMART" id="SM00382">
    <property type="entry name" value="AAA"/>
    <property type="match status" value="1"/>
</dbReference>
<dbReference type="InterPro" id="IPR003439">
    <property type="entry name" value="ABC_transporter-like_ATP-bd"/>
</dbReference>
<dbReference type="RefSeq" id="WP_012505658.1">
    <property type="nucleotide sequence ID" value="NC_011059.1"/>
</dbReference>
<accession>B4S7T4</accession>
<dbReference type="CDD" id="cd03228">
    <property type="entry name" value="ABCC_MRP_Like"/>
    <property type="match status" value="1"/>
</dbReference>
<dbReference type="InterPro" id="IPR027417">
    <property type="entry name" value="P-loop_NTPase"/>
</dbReference>
<gene>
    <name evidence="4" type="ordered locus">Paes_1086</name>
</gene>
<dbReference type="eggNOG" id="COG1132">
    <property type="taxonomic scope" value="Bacteria"/>
</dbReference>
<dbReference type="Pfam" id="PF00005">
    <property type="entry name" value="ABC_tran"/>
    <property type="match status" value="1"/>
</dbReference>
<dbReference type="Proteomes" id="UP000002725">
    <property type="component" value="Chromosome"/>
</dbReference>
<dbReference type="EMBL" id="CP001108">
    <property type="protein sequence ID" value="ACF46121.1"/>
    <property type="molecule type" value="Genomic_DNA"/>
</dbReference>
<dbReference type="SUPFAM" id="SSF52540">
    <property type="entry name" value="P-loop containing nucleoside triphosphate hydrolases"/>
    <property type="match status" value="1"/>
</dbReference>
<evidence type="ECO:0000313" key="4">
    <source>
        <dbReference type="EMBL" id="ACF46121.1"/>
    </source>
</evidence>
<reference evidence="4" key="1">
    <citation type="submission" date="2008-06" db="EMBL/GenBank/DDBJ databases">
        <title>Complete sequence of chromosome of Prosthecochloris aestuarii DSM 271.</title>
        <authorList>
            <consortium name="US DOE Joint Genome Institute"/>
            <person name="Lucas S."/>
            <person name="Copeland A."/>
            <person name="Lapidus A."/>
            <person name="Glavina del Rio T."/>
            <person name="Dalin E."/>
            <person name="Tice H."/>
            <person name="Bruce D."/>
            <person name="Goodwin L."/>
            <person name="Pitluck S."/>
            <person name="Schmutz J."/>
            <person name="Larimer F."/>
            <person name="Land M."/>
            <person name="Hauser L."/>
            <person name="Kyrpides N."/>
            <person name="Anderson I."/>
            <person name="Liu Z."/>
            <person name="Li T."/>
            <person name="Zhao F."/>
            <person name="Overmann J."/>
            <person name="Bryant D.A."/>
            <person name="Richardson P."/>
        </authorList>
    </citation>
    <scope>NUCLEOTIDE SEQUENCE [LARGE SCALE GENOMIC DNA]</scope>
    <source>
        <strain evidence="4">DSM 271</strain>
    </source>
</reference>